<accession>A0A7S6VN34</accession>
<evidence type="ECO:0000313" key="2">
    <source>
        <dbReference type="Proteomes" id="UP000593812"/>
    </source>
</evidence>
<dbReference type="Proteomes" id="UP000593812">
    <property type="component" value="Chromosome"/>
</dbReference>
<proteinExistence type="predicted"/>
<dbReference type="EMBL" id="CP048654">
    <property type="protein sequence ID" value="QOW41783.1"/>
    <property type="molecule type" value="Genomic_DNA"/>
</dbReference>
<sequence>MENKSSLKEGFSFKLIGFDQSLVDQLSPFFNKSIFELSKLIDISTLEGLSFAIGDEEYLQELKSFNDHLTPSSGAAVGVAMTLTHIDRDYSRNYIVVNCRYLGLEYFLTEYTEPVSQEDMNRVMSDFLHTLFHEFCHVFGYQQLLKISPNLLTKSSFKNDWEGFMHLVSLTCWDEYQVCGWANMIGSDQQDRYESILLNVMNQFEGSIERVFKEYLESTENSRFLTLFNNTAILVLDLFKYSSYYLGDLSTKDDAIISDEVSSHKLYDVISTLNEMLSSLKSKVDTGIVENTDFYKIGEYAQQVAADLGLIVEPVDKNNMFVNLSRSAQTRILYA</sequence>
<dbReference type="AlphaFoldDB" id="A0A7S6VN34"/>
<reference evidence="1 2" key="1">
    <citation type="submission" date="2020-02" db="EMBL/GenBank/DDBJ databases">
        <title>Tigecycline-resistant Acinetobacter species from pigs and migratory birds.</title>
        <authorList>
            <person name="Chen C."/>
            <person name="Sun J."/>
            <person name="Liao X.-P."/>
            <person name="Liu Y.-H."/>
        </authorList>
    </citation>
    <scope>NUCLEOTIDE SEQUENCE [LARGE SCALE GENOMIC DNA]</scope>
    <source>
        <strain evidence="1 2">C15_T</strain>
    </source>
</reference>
<gene>
    <name evidence="1" type="ORF">G0027_02315</name>
</gene>
<evidence type="ECO:0000313" key="1">
    <source>
        <dbReference type="EMBL" id="QOW41783.1"/>
    </source>
</evidence>
<dbReference type="RefSeq" id="WP_180192320.1">
    <property type="nucleotide sequence ID" value="NZ_CP048654.1"/>
</dbReference>
<protein>
    <submittedName>
        <fullName evidence="1">Uncharacterized protein</fullName>
    </submittedName>
</protein>
<name>A0A7S6VN34_9GAMM</name>
<organism evidence="1 2">
    <name type="scientific">Acinetobacter indicus</name>
    <dbReference type="NCBI Taxonomy" id="756892"/>
    <lineage>
        <taxon>Bacteria</taxon>
        <taxon>Pseudomonadati</taxon>
        <taxon>Pseudomonadota</taxon>
        <taxon>Gammaproteobacteria</taxon>
        <taxon>Moraxellales</taxon>
        <taxon>Moraxellaceae</taxon>
        <taxon>Acinetobacter</taxon>
    </lineage>
</organism>